<dbReference type="STRING" id="266809.PM03_08255"/>
<dbReference type="AlphaFoldDB" id="A0A0N7LT44"/>
<evidence type="ECO:0000256" key="2">
    <source>
        <dbReference type="ARBA" id="ARBA00022692"/>
    </source>
</evidence>
<feature type="region of interest" description="Disordered" evidence="5">
    <location>
        <begin position="464"/>
        <end position="496"/>
    </location>
</feature>
<dbReference type="Proteomes" id="UP000051298">
    <property type="component" value="Unassembled WGS sequence"/>
</dbReference>
<keyword evidence="3 6" id="KW-1133">Transmembrane helix</keyword>
<feature type="compositionally biased region" description="Acidic residues" evidence="5">
    <location>
        <begin position="466"/>
        <end position="480"/>
    </location>
</feature>
<dbReference type="Pfam" id="PF07219">
    <property type="entry name" value="HemY_N"/>
    <property type="match status" value="1"/>
</dbReference>
<evidence type="ECO:0000256" key="6">
    <source>
        <dbReference type="SAM" id="Phobius"/>
    </source>
</evidence>
<dbReference type="PIRSF" id="PIRSF031802">
    <property type="entry name" value="UCP031802"/>
    <property type="match status" value="1"/>
</dbReference>
<evidence type="ECO:0000256" key="5">
    <source>
        <dbReference type="SAM" id="MobiDB-lite"/>
    </source>
</evidence>
<evidence type="ECO:0000259" key="7">
    <source>
        <dbReference type="Pfam" id="PF07219"/>
    </source>
</evidence>
<keyword evidence="2 6" id="KW-0812">Transmembrane</keyword>
<evidence type="ECO:0000256" key="1">
    <source>
        <dbReference type="ARBA" id="ARBA00004370"/>
    </source>
</evidence>
<evidence type="ECO:0000313" key="9">
    <source>
        <dbReference type="Proteomes" id="UP000051298"/>
    </source>
</evidence>
<dbReference type="SUPFAM" id="SSF48452">
    <property type="entry name" value="TPR-like"/>
    <property type="match status" value="1"/>
</dbReference>
<proteinExistence type="predicted"/>
<evidence type="ECO:0000256" key="3">
    <source>
        <dbReference type="ARBA" id="ARBA00022989"/>
    </source>
</evidence>
<evidence type="ECO:0000313" key="8">
    <source>
        <dbReference type="EMBL" id="CUH59666.1"/>
    </source>
</evidence>
<sequence>MLWTLLKILVFVALVGALAFGAEFLIASSDYIRIVLLGTEYTLPPLIAVISLAVLLLGMWLLLKVAGLLVALLRFINGDETALSRYFDRNREKRGYEALSDGMMALASGDHRAAISKAQKAERLLRRPDLTTLLTAQAAEGAGDALTAETAYKRLLQEDRTRFVGVRGLLSQQLAAGQTDKAMKLAEKAFALKPRHTETQDVLLKLQAQDENWVGARQTLTAKLKSGSLPKDVHKRRSAVLALASARDALAQGKTDSARAESLEANRMSPDLVPAAVMAARMHIDSGNARAATKVLKAAWKSQPHPDLAAAFAQIAADETPQARIKRFAPLLKLLPGHAETKLLEAELQIAAEDFAAARRAMGDIADSQPTTRALSLMAAIERGEGADDVVVRGWLARALTVSRGPQWCCDACGNVQGVWGPLCDECGSFDTLAWTEPKTSGDAPALNTEMLPLIVGALENKAADEPEVVDASEPEDAVVEGEATPLQEPEPATTR</sequence>
<name>A0A0N7LT44_9RHOB</name>
<keyword evidence="4 6" id="KW-0472">Membrane</keyword>
<dbReference type="EMBL" id="CYRX01000011">
    <property type="protein sequence ID" value="CUH59666.1"/>
    <property type="molecule type" value="Genomic_DNA"/>
</dbReference>
<protein>
    <submittedName>
        <fullName evidence="8">Tetratricopeptide repeat protein</fullName>
    </submittedName>
</protein>
<feature type="transmembrane region" description="Helical" evidence="6">
    <location>
        <begin position="45"/>
        <end position="76"/>
    </location>
</feature>
<dbReference type="InterPro" id="IPR010817">
    <property type="entry name" value="HemY_N"/>
</dbReference>
<reference evidence="8 9" key="1">
    <citation type="submission" date="2015-09" db="EMBL/GenBank/DDBJ databases">
        <authorList>
            <consortium name="Swine Surveillance"/>
        </authorList>
    </citation>
    <scope>NUCLEOTIDE SEQUENCE [LARGE SCALE GENOMIC DNA]</scope>
    <source>
        <strain evidence="8 9">CECT 5294</strain>
    </source>
</reference>
<accession>A0A0N7LT44</accession>
<comment type="subcellular location">
    <subcellularLocation>
        <location evidence="1">Membrane</location>
    </subcellularLocation>
</comment>
<dbReference type="InterPro" id="IPR016982">
    <property type="entry name" value="Mms48"/>
</dbReference>
<dbReference type="InterPro" id="IPR011990">
    <property type="entry name" value="TPR-like_helical_dom_sf"/>
</dbReference>
<feature type="domain" description="HemY N-terminal" evidence="7">
    <location>
        <begin position="31"/>
        <end position="143"/>
    </location>
</feature>
<gene>
    <name evidence="8" type="ORF">THS5294_00952</name>
</gene>
<dbReference type="eggNOG" id="COG3898">
    <property type="taxonomic scope" value="Bacteria"/>
</dbReference>
<evidence type="ECO:0000256" key="4">
    <source>
        <dbReference type="ARBA" id="ARBA00023136"/>
    </source>
</evidence>
<organism evidence="8 9">
    <name type="scientific">Thalassobacter stenotrophicus</name>
    <dbReference type="NCBI Taxonomy" id="266809"/>
    <lineage>
        <taxon>Bacteria</taxon>
        <taxon>Pseudomonadati</taxon>
        <taxon>Pseudomonadota</taxon>
        <taxon>Alphaproteobacteria</taxon>
        <taxon>Rhodobacterales</taxon>
        <taxon>Roseobacteraceae</taxon>
        <taxon>Thalassobacter</taxon>
    </lineage>
</organism>
<dbReference type="GO" id="GO:0016020">
    <property type="term" value="C:membrane"/>
    <property type="evidence" value="ECO:0007669"/>
    <property type="project" value="UniProtKB-SubCell"/>
</dbReference>
<dbReference type="RefSeq" id="WP_058122824.1">
    <property type="nucleotide sequence ID" value="NZ_CYRX01000011.1"/>
</dbReference>
<dbReference type="Gene3D" id="1.25.40.10">
    <property type="entry name" value="Tetratricopeptide repeat domain"/>
    <property type="match status" value="1"/>
</dbReference>